<dbReference type="CDD" id="cd02933">
    <property type="entry name" value="OYE_like_FMN"/>
    <property type="match status" value="1"/>
</dbReference>
<protein>
    <submittedName>
        <fullName evidence="2">NADH:flavin oxidoreductase/NADH oxidase</fullName>
    </submittedName>
</protein>
<dbReference type="PANTHER" id="PTHR22893">
    <property type="entry name" value="NADH OXIDOREDUCTASE-RELATED"/>
    <property type="match status" value="1"/>
</dbReference>
<evidence type="ECO:0000313" key="3">
    <source>
        <dbReference type="Proteomes" id="UP000076727"/>
    </source>
</evidence>
<dbReference type="PANTHER" id="PTHR22893:SF91">
    <property type="entry name" value="NADPH DEHYDROGENASE 2-RELATED"/>
    <property type="match status" value="1"/>
</dbReference>
<dbReference type="InterPro" id="IPR013785">
    <property type="entry name" value="Aldolase_TIM"/>
</dbReference>
<dbReference type="Proteomes" id="UP000076727">
    <property type="component" value="Unassembled WGS sequence"/>
</dbReference>
<sequence length="370" mass="41051">MSESSPAVPKLFQPTLVGKYVLSHRVVQSPVTRFRADDEHVPKDLMATYYAQRGSVPGTLLITEGTMISPAGGGMDNLPGIWSNKQVEAWKRVTNAVHKQGSRIFIQIFALGRGAVPEVLDAQGFDYVAPSAIKLSDGDKTPRSLTTKEIKEYVDAYTNAAVNGIRAGFDGVEIHAANGYLIDQFLQDVSNKRMDEYGGSIANRCRFALEVVESVTKAIGAHRTAVRLSPWNDTKDMRMADAKPTFAYLVSQLVDRYSDLAYIHVIEPRVSSYMPREVQPGEDNDFLREIWRPRPFISAGGHTRETAFESAEHDGDLVAFGRLFIANPDLPVRIAKNLPLTKGNRETYYTQGPEGYIDYPFAETGFPSIQ</sequence>
<dbReference type="Gene3D" id="3.20.20.70">
    <property type="entry name" value="Aldolase class I"/>
    <property type="match status" value="1"/>
</dbReference>
<proteinExistence type="predicted"/>
<feature type="domain" description="NADH:flavin oxidoreductase/NADH oxidase N-terminal" evidence="1">
    <location>
        <begin position="10"/>
        <end position="340"/>
    </location>
</feature>
<dbReference type="AlphaFoldDB" id="A0A165RVQ3"/>
<dbReference type="OrthoDB" id="276546at2759"/>
<accession>A0A165RVQ3</accession>
<evidence type="ECO:0000313" key="2">
    <source>
        <dbReference type="EMBL" id="KZT71212.1"/>
    </source>
</evidence>
<dbReference type="Pfam" id="PF00724">
    <property type="entry name" value="Oxidored_FMN"/>
    <property type="match status" value="1"/>
</dbReference>
<dbReference type="FunFam" id="3.20.20.70:FF:000138">
    <property type="entry name" value="NADPH dehydrogenase 1"/>
    <property type="match status" value="1"/>
</dbReference>
<reference evidence="2 3" key="1">
    <citation type="journal article" date="2016" name="Mol. Biol. Evol.">
        <title>Comparative Genomics of Early-Diverging Mushroom-Forming Fungi Provides Insights into the Origins of Lignocellulose Decay Capabilities.</title>
        <authorList>
            <person name="Nagy L.G."/>
            <person name="Riley R."/>
            <person name="Tritt A."/>
            <person name="Adam C."/>
            <person name="Daum C."/>
            <person name="Floudas D."/>
            <person name="Sun H."/>
            <person name="Yadav J.S."/>
            <person name="Pangilinan J."/>
            <person name="Larsson K.H."/>
            <person name="Matsuura K."/>
            <person name="Barry K."/>
            <person name="Labutti K."/>
            <person name="Kuo R."/>
            <person name="Ohm R.A."/>
            <person name="Bhattacharya S.S."/>
            <person name="Shirouzu T."/>
            <person name="Yoshinaga Y."/>
            <person name="Martin F.M."/>
            <person name="Grigoriev I.V."/>
            <person name="Hibbett D.S."/>
        </authorList>
    </citation>
    <scope>NUCLEOTIDE SEQUENCE [LARGE SCALE GENOMIC DNA]</scope>
    <source>
        <strain evidence="2 3">L-15889</strain>
    </source>
</reference>
<name>A0A165RVQ3_9APHY</name>
<dbReference type="InterPro" id="IPR045247">
    <property type="entry name" value="Oye-like"/>
</dbReference>
<dbReference type="GO" id="GO:0010181">
    <property type="term" value="F:FMN binding"/>
    <property type="evidence" value="ECO:0007669"/>
    <property type="project" value="InterPro"/>
</dbReference>
<organism evidence="2 3">
    <name type="scientific">Daedalea quercina L-15889</name>
    <dbReference type="NCBI Taxonomy" id="1314783"/>
    <lineage>
        <taxon>Eukaryota</taxon>
        <taxon>Fungi</taxon>
        <taxon>Dikarya</taxon>
        <taxon>Basidiomycota</taxon>
        <taxon>Agaricomycotina</taxon>
        <taxon>Agaricomycetes</taxon>
        <taxon>Polyporales</taxon>
        <taxon>Fomitopsis</taxon>
    </lineage>
</organism>
<gene>
    <name evidence="2" type="ORF">DAEQUDRAFT_688214</name>
</gene>
<dbReference type="GO" id="GO:0016491">
    <property type="term" value="F:oxidoreductase activity"/>
    <property type="evidence" value="ECO:0007669"/>
    <property type="project" value="InterPro"/>
</dbReference>
<evidence type="ECO:0000259" key="1">
    <source>
        <dbReference type="Pfam" id="PF00724"/>
    </source>
</evidence>
<dbReference type="EMBL" id="KV429047">
    <property type="protein sequence ID" value="KZT71212.1"/>
    <property type="molecule type" value="Genomic_DNA"/>
</dbReference>
<keyword evidence="3" id="KW-1185">Reference proteome</keyword>
<dbReference type="STRING" id="1314783.A0A165RVQ3"/>
<dbReference type="InterPro" id="IPR001155">
    <property type="entry name" value="OxRdtase_FMN_N"/>
</dbReference>
<dbReference type="SUPFAM" id="SSF51395">
    <property type="entry name" value="FMN-linked oxidoreductases"/>
    <property type="match status" value="1"/>
</dbReference>